<reference evidence="3" key="1">
    <citation type="journal article" date="2008" name="Nat. Genet.">
        <title>The Pristionchus pacificus genome provides a unique perspective on nematode lifestyle and parasitism.</title>
        <authorList>
            <person name="Dieterich C."/>
            <person name="Clifton S.W."/>
            <person name="Schuster L.N."/>
            <person name="Chinwalla A."/>
            <person name="Delehaunty K."/>
            <person name="Dinkelacker I."/>
            <person name="Fulton L."/>
            <person name="Fulton R."/>
            <person name="Godfrey J."/>
            <person name="Minx P."/>
            <person name="Mitreva M."/>
            <person name="Roeseler W."/>
            <person name="Tian H."/>
            <person name="Witte H."/>
            <person name="Yang S.P."/>
            <person name="Wilson R.K."/>
            <person name="Sommer R.J."/>
        </authorList>
    </citation>
    <scope>NUCLEOTIDE SEQUENCE [LARGE SCALE GENOMIC DNA]</scope>
    <source>
        <strain evidence="3">PS312</strain>
    </source>
</reference>
<dbReference type="AlphaFoldDB" id="A0A2A6D2M3"/>
<dbReference type="EnsemblMetazoa" id="PPA20645.1">
    <property type="protein sequence ID" value="PPA20645.1"/>
    <property type="gene ID" value="WBGene00110199"/>
</dbReference>
<feature type="compositionally biased region" description="Basic and acidic residues" evidence="1">
    <location>
        <begin position="365"/>
        <end position="376"/>
    </location>
</feature>
<feature type="compositionally biased region" description="Polar residues" evidence="1">
    <location>
        <begin position="11"/>
        <end position="24"/>
    </location>
</feature>
<keyword evidence="3" id="KW-1185">Reference proteome</keyword>
<proteinExistence type="predicted"/>
<feature type="compositionally biased region" description="Polar residues" evidence="1">
    <location>
        <begin position="155"/>
        <end position="164"/>
    </location>
</feature>
<accession>A0A2A6D2M3</accession>
<name>A0A2A6D2M3_PRIPA</name>
<feature type="compositionally biased region" description="Polar residues" evidence="1">
    <location>
        <begin position="317"/>
        <end position="331"/>
    </location>
</feature>
<feature type="compositionally biased region" description="Polar residues" evidence="1">
    <location>
        <begin position="235"/>
        <end position="264"/>
    </location>
</feature>
<reference evidence="2" key="2">
    <citation type="submission" date="2022-06" db="UniProtKB">
        <authorList>
            <consortium name="EnsemblMetazoa"/>
        </authorList>
    </citation>
    <scope>IDENTIFICATION</scope>
    <source>
        <strain evidence="2">PS312</strain>
    </source>
</reference>
<gene>
    <name evidence="2" type="primary">WBGene00110199</name>
</gene>
<evidence type="ECO:0000313" key="3">
    <source>
        <dbReference type="Proteomes" id="UP000005239"/>
    </source>
</evidence>
<feature type="region of interest" description="Disordered" evidence="1">
    <location>
        <begin position="312"/>
        <end position="383"/>
    </location>
</feature>
<dbReference type="Proteomes" id="UP000005239">
    <property type="component" value="Unassembled WGS sequence"/>
</dbReference>
<protein>
    <submittedName>
        <fullName evidence="2">Uncharacterized protein</fullName>
    </submittedName>
</protein>
<evidence type="ECO:0000256" key="1">
    <source>
        <dbReference type="SAM" id="MobiDB-lite"/>
    </source>
</evidence>
<organism evidence="2 3">
    <name type="scientific">Pristionchus pacificus</name>
    <name type="common">Parasitic nematode worm</name>
    <dbReference type="NCBI Taxonomy" id="54126"/>
    <lineage>
        <taxon>Eukaryota</taxon>
        <taxon>Metazoa</taxon>
        <taxon>Ecdysozoa</taxon>
        <taxon>Nematoda</taxon>
        <taxon>Chromadorea</taxon>
        <taxon>Rhabditida</taxon>
        <taxon>Rhabditina</taxon>
        <taxon>Diplogasteromorpha</taxon>
        <taxon>Diplogasteroidea</taxon>
        <taxon>Neodiplogasteridae</taxon>
        <taxon>Pristionchus</taxon>
    </lineage>
</organism>
<evidence type="ECO:0000313" key="2">
    <source>
        <dbReference type="EnsemblMetazoa" id="PPA20645.1"/>
    </source>
</evidence>
<feature type="compositionally biased region" description="Polar residues" evidence="1">
    <location>
        <begin position="130"/>
        <end position="144"/>
    </location>
</feature>
<feature type="compositionally biased region" description="Polar residues" evidence="1">
    <location>
        <begin position="175"/>
        <end position="184"/>
    </location>
</feature>
<accession>A0A8R1YG91</accession>
<feature type="compositionally biased region" description="Polar residues" evidence="1">
    <location>
        <begin position="193"/>
        <end position="202"/>
    </location>
</feature>
<feature type="compositionally biased region" description="Polar residues" evidence="1">
    <location>
        <begin position="211"/>
        <end position="224"/>
    </location>
</feature>
<sequence length="622" mass="69209">MTPRNRVMSAGPSNSTLHSKNTQISGREVSALLPTLPENSKRNRNLSDAAVLRLVAEWDAQERRVRNREAKDMRRARAYSVMPEPPATSTSDDFVFAVPMVPNRHSRSTSIPNFVLRSSSMEPSFANGGSRKNSITTGTPSRESSVARESRKNSKINGTPSRESSVARESRKNSKTNGTPSRETSVARESRKNSGTTGTPSRETAGARGSLKNSGPTPTPSHETSVPRGSRKKSTSTGTPPRETSVTRGSRKNSVTTVTPSRETSVARGSRMDSGTEGIAKSSLRGSRLSSILRDDKARYNRALSVSFDIDHAETGDGSTESESPSGSKQHLGSAIPVSSVRQSRKSPGPGLSRFSPRLSAKRPHSPENGKSDAPAKRNNVRYCGHRSKMNQDRREQMKDSECIVDECPSCTVPLITNPLTRTIDIDDYEDRHNVSRPHINKRLCLAGLIANQLVYNDEGKLIRRTDLLGVITRRIRDKFDIEKDTEIPDNFFITGLEGIAFNENYLTPDIVLNPEHFTKATSDMPTRLKMMICSFPVWAKDMYFSMRRMYEQQIQAIINDRGINSTRFDLDIRPPRPSNVPCFCDKYNLRRCGDKNSKCCGPEMMEMIERCRNSEDSDSRE</sequence>
<feature type="region of interest" description="Disordered" evidence="1">
    <location>
        <begin position="1"/>
        <end position="24"/>
    </location>
</feature>
<feature type="region of interest" description="Disordered" evidence="1">
    <location>
        <begin position="122"/>
        <end position="287"/>
    </location>
</feature>